<evidence type="ECO:0000259" key="3">
    <source>
        <dbReference type="PROSITE" id="PS50937"/>
    </source>
</evidence>
<dbReference type="PANTHER" id="PTHR30204">
    <property type="entry name" value="REDOX-CYCLING DRUG-SENSING TRANSCRIPTIONAL ACTIVATOR SOXR"/>
    <property type="match status" value="1"/>
</dbReference>
<proteinExistence type="predicted"/>
<dbReference type="Proteomes" id="UP001596306">
    <property type="component" value="Unassembled WGS sequence"/>
</dbReference>
<dbReference type="SUPFAM" id="SSF46955">
    <property type="entry name" value="Putative DNA-binding domain"/>
    <property type="match status" value="1"/>
</dbReference>
<dbReference type="Gene3D" id="1.10.1660.10">
    <property type="match status" value="1"/>
</dbReference>
<gene>
    <name evidence="4" type="ORF">ACFQB0_06240</name>
</gene>
<comment type="caution">
    <text evidence="4">The sequence shown here is derived from an EMBL/GenBank/DDBJ whole genome shotgun (WGS) entry which is preliminary data.</text>
</comment>
<evidence type="ECO:0000256" key="2">
    <source>
        <dbReference type="SAM" id="Coils"/>
    </source>
</evidence>
<dbReference type="InterPro" id="IPR047057">
    <property type="entry name" value="MerR_fam"/>
</dbReference>
<dbReference type="Pfam" id="PF13411">
    <property type="entry name" value="MerR_1"/>
    <property type="match status" value="1"/>
</dbReference>
<keyword evidence="1" id="KW-0238">DNA-binding</keyword>
<dbReference type="PANTHER" id="PTHR30204:SF98">
    <property type="entry name" value="HTH-TYPE TRANSCRIPTIONAL REGULATOR ADHR"/>
    <property type="match status" value="1"/>
</dbReference>
<protein>
    <submittedName>
        <fullName evidence="4">MerR family transcriptional regulator</fullName>
    </submittedName>
</protein>
<dbReference type="SMART" id="SM00422">
    <property type="entry name" value="HTH_MERR"/>
    <property type="match status" value="1"/>
</dbReference>
<feature type="domain" description="HTH merR-type" evidence="3">
    <location>
        <begin position="13"/>
        <end position="82"/>
    </location>
</feature>
<reference evidence="5" key="1">
    <citation type="journal article" date="2019" name="Int. J. Syst. Evol. Microbiol.">
        <title>The Global Catalogue of Microorganisms (GCM) 10K type strain sequencing project: providing services to taxonomists for standard genome sequencing and annotation.</title>
        <authorList>
            <consortium name="The Broad Institute Genomics Platform"/>
            <consortium name="The Broad Institute Genome Sequencing Center for Infectious Disease"/>
            <person name="Wu L."/>
            <person name="Ma J."/>
        </authorList>
    </citation>
    <scope>NUCLEOTIDE SEQUENCE [LARGE SCALE GENOMIC DNA]</scope>
    <source>
        <strain evidence="5">CCUG 43304</strain>
    </source>
</reference>
<evidence type="ECO:0000313" key="5">
    <source>
        <dbReference type="Proteomes" id="UP001596306"/>
    </source>
</evidence>
<dbReference type="EMBL" id="JBHSTP010000001">
    <property type="protein sequence ID" value="MFC6355703.1"/>
    <property type="molecule type" value="Genomic_DNA"/>
</dbReference>
<organism evidence="4 5">
    <name type="scientific">Luethyella okanaganae</name>
    <dbReference type="NCBI Taxonomy" id="69372"/>
    <lineage>
        <taxon>Bacteria</taxon>
        <taxon>Bacillati</taxon>
        <taxon>Actinomycetota</taxon>
        <taxon>Actinomycetes</taxon>
        <taxon>Micrococcales</taxon>
        <taxon>Microbacteriaceae</taxon>
        <taxon>Luethyella</taxon>
    </lineage>
</organism>
<dbReference type="PROSITE" id="PS50937">
    <property type="entry name" value="HTH_MERR_2"/>
    <property type="match status" value="1"/>
</dbReference>
<dbReference type="CDD" id="cd01109">
    <property type="entry name" value="HTH_YyaN"/>
    <property type="match status" value="1"/>
</dbReference>
<keyword evidence="5" id="KW-1185">Reference proteome</keyword>
<dbReference type="PRINTS" id="PR00040">
    <property type="entry name" value="HTHMERR"/>
</dbReference>
<evidence type="ECO:0000256" key="1">
    <source>
        <dbReference type="ARBA" id="ARBA00023125"/>
    </source>
</evidence>
<dbReference type="InterPro" id="IPR000551">
    <property type="entry name" value="MerR-type_HTH_dom"/>
</dbReference>
<dbReference type="RefSeq" id="WP_386728874.1">
    <property type="nucleotide sequence ID" value="NZ_JBHSTP010000001.1"/>
</dbReference>
<name>A0ABW1VFR9_9MICO</name>
<dbReference type="InterPro" id="IPR009061">
    <property type="entry name" value="DNA-bd_dom_put_sf"/>
</dbReference>
<sequence length="138" mass="15638">MAMKDAFTQQESTLTIAEVSQLTKLSADTLRYYEKAGLIERVGRTTGNQRRYASADLAWLEFLLRLRETGMSIADMKRFARLRAVGDATIPDRIAMLRDHAGVLATHISALQQNALALNDKITHYEQQLNSEKKAERR</sequence>
<evidence type="ECO:0000313" key="4">
    <source>
        <dbReference type="EMBL" id="MFC6355703.1"/>
    </source>
</evidence>
<accession>A0ABW1VFR9</accession>
<feature type="coiled-coil region" evidence="2">
    <location>
        <begin position="108"/>
        <end position="135"/>
    </location>
</feature>
<keyword evidence="2" id="KW-0175">Coiled coil</keyword>